<evidence type="ECO:0000313" key="10">
    <source>
        <dbReference type="EMBL" id="MDH0760204.1"/>
    </source>
</evidence>
<feature type="domain" description="OmpR/PhoB-type" evidence="8">
    <location>
        <begin position="1"/>
        <end position="93"/>
    </location>
</feature>
<keyword evidence="2 5" id="KW-0238">DNA-binding</keyword>
<dbReference type="SMART" id="SM00862">
    <property type="entry name" value="Trans_reg_C"/>
    <property type="match status" value="1"/>
</dbReference>
<accession>A0A7W2JM03</accession>
<dbReference type="InterPro" id="IPR011006">
    <property type="entry name" value="CheY-like_superfamily"/>
</dbReference>
<dbReference type="SUPFAM" id="SSF52172">
    <property type="entry name" value="CheY-like"/>
    <property type="match status" value="1"/>
</dbReference>
<dbReference type="Gene3D" id="1.10.10.10">
    <property type="entry name" value="Winged helix-like DNA-binding domain superfamily/Winged helix DNA-binding domain"/>
    <property type="match status" value="2"/>
</dbReference>
<reference evidence="11" key="3">
    <citation type="submission" date="2023-02" db="EMBL/GenBank/DDBJ databases">
        <title>tmexCD-toprJ-like cluster.</title>
        <authorList>
            <person name="Gao X."/>
            <person name="Wang C."/>
            <person name="Liu J."/>
        </authorList>
    </citation>
    <scope>NUCLEOTIDE SEQUENCE</scope>
    <source>
        <strain evidence="11">GDW21C697WI</strain>
    </source>
</reference>
<evidence type="ECO:0000313" key="12">
    <source>
        <dbReference type="Proteomes" id="UP000556620"/>
    </source>
</evidence>
<dbReference type="PANTHER" id="PTHR44688:SF16">
    <property type="entry name" value="DNA-BINDING TRANSCRIPTIONAL ACTIVATOR DEVR_DOSR"/>
    <property type="match status" value="1"/>
</dbReference>
<reference evidence="9 12" key="1">
    <citation type="submission" date="2020-07" db="EMBL/GenBank/DDBJ databases">
        <title>Diversity of carbapenemase encoding genes among Pseudomonas putida group clinical isolates in a tertiary Brazilian hospital.</title>
        <authorList>
            <person name="Alberto-Lei F."/>
            <person name="Nodari C.S."/>
            <person name="Streling A.P."/>
            <person name="Paulino J.T."/>
            <person name="Bessa-Neto F.O."/>
            <person name="Cayo R."/>
            <person name="Gales A.C."/>
        </authorList>
    </citation>
    <scope>NUCLEOTIDE SEQUENCE [LARGE SCALE GENOMIC DNA]</scope>
    <source>
        <strain evidence="9 12">14535</strain>
    </source>
</reference>
<dbReference type="PROSITE" id="PS51755">
    <property type="entry name" value="OMPR_PHOB"/>
    <property type="match status" value="1"/>
</dbReference>
<dbReference type="CDD" id="cd00383">
    <property type="entry name" value="trans_reg_C"/>
    <property type="match status" value="1"/>
</dbReference>
<dbReference type="CDD" id="cd06170">
    <property type="entry name" value="LuxR_C_like"/>
    <property type="match status" value="1"/>
</dbReference>
<dbReference type="GO" id="GO:0006355">
    <property type="term" value="P:regulation of DNA-templated transcription"/>
    <property type="evidence" value="ECO:0007669"/>
    <property type="project" value="InterPro"/>
</dbReference>
<evidence type="ECO:0000313" key="11">
    <source>
        <dbReference type="EMBL" id="WEA20434.1"/>
    </source>
</evidence>
<sequence length="330" mass="36239">MIRIGNALVSLERREVLLDGKPMLLGGRAFEVLATLIRAKGRVVDKEELFSQVWAGTVVEDNNLQVQVSLLRKAFGDRGLIQTVPRRGYRLAAEISFAAPGRALGALPLCAGADTLEPSGESADVPVLVVDDDPSVRTALGRLLRSQGIPHHLFASAEALFEARLETPYACLLLDMHLPDITGLQVQETLRQLALPWPIVFMTGFGTIAMTVQAMRAGAVEFLTKPFDEEQLLALLGTLRVRAVAEGRKWRHARLVAEKYQRLTPRERQVFSLVVDGLSHKQIARQIGTSEVTTKVHKKSIMNKMQSRSLVELVAMHNVLGTQQEGMGGA</sequence>
<dbReference type="PANTHER" id="PTHR44688">
    <property type="entry name" value="DNA-BINDING TRANSCRIPTIONAL ACTIVATOR DEVR_DOSR"/>
    <property type="match status" value="1"/>
</dbReference>
<dbReference type="Pfam" id="PF00196">
    <property type="entry name" value="GerE"/>
    <property type="match status" value="1"/>
</dbReference>
<dbReference type="SUPFAM" id="SSF46894">
    <property type="entry name" value="C-terminal effector domain of the bipartite response regulators"/>
    <property type="match status" value="2"/>
</dbReference>
<dbReference type="InterPro" id="IPR001789">
    <property type="entry name" value="Sig_transdc_resp-reg_receiver"/>
</dbReference>
<dbReference type="GO" id="GO:0000160">
    <property type="term" value="P:phosphorelay signal transduction system"/>
    <property type="evidence" value="ECO:0007669"/>
    <property type="project" value="InterPro"/>
</dbReference>
<dbReference type="Gene3D" id="3.40.50.2300">
    <property type="match status" value="1"/>
</dbReference>
<feature type="domain" description="Response regulatory" evidence="7">
    <location>
        <begin position="126"/>
        <end position="240"/>
    </location>
</feature>
<name>A0A7W2JM03_9PSED</name>
<feature type="domain" description="HTH luxR-type" evidence="6">
    <location>
        <begin position="256"/>
        <end position="321"/>
    </location>
</feature>
<evidence type="ECO:0000256" key="4">
    <source>
        <dbReference type="PROSITE-ProRule" id="PRU00169"/>
    </source>
</evidence>
<dbReference type="InterPro" id="IPR036388">
    <property type="entry name" value="WH-like_DNA-bd_sf"/>
</dbReference>
<feature type="modified residue" description="4-aspartylphosphate" evidence="4">
    <location>
        <position position="175"/>
    </location>
</feature>
<protein>
    <submittedName>
        <fullName evidence="9">Response regulator</fullName>
    </submittedName>
</protein>
<evidence type="ECO:0000256" key="2">
    <source>
        <dbReference type="ARBA" id="ARBA00023125"/>
    </source>
</evidence>
<reference evidence="10 13" key="2">
    <citation type="submission" date="2022-09" db="EMBL/GenBank/DDBJ databases">
        <title>Intensive care unit water sources are persistently colonized with multi-drug resistant bacteria and are the site of extensive horizontal gene transfer of antibiotic resistance genes.</title>
        <authorList>
            <person name="Diorio-Toth L."/>
        </authorList>
    </citation>
    <scope>NUCLEOTIDE SEQUENCE [LARGE SCALE GENOMIC DNA]</scope>
    <source>
        <strain evidence="10 13">GD03901</strain>
    </source>
</reference>
<keyword evidence="4" id="KW-0597">Phosphoprotein</keyword>
<dbReference type="AlphaFoldDB" id="A0A7W2JM03"/>
<organism evidence="9 12">
    <name type="scientific">Pseudomonas juntendi</name>
    <dbReference type="NCBI Taxonomy" id="2666183"/>
    <lineage>
        <taxon>Bacteria</taxon>
        <taxon>Pseudomonadati</taxon>
        <taxon>Pseudomonadota</taxon>
        <taxon>Gammaproteobacteria</taxon>
        <taxon>Pseudomonadales</taxon>
        <taxon>Pseudomonadaceae</taxon>
        <taxon>Pseudomonas</taxon>
    </lineage>
</organism>
<dbReference type="Proteomes" id="UP000556620">
    <property type="component" value="Unassembled WGS sequence"/>
</dbReference>
<dbReference type="Proteomes" id="UP001160152">
    <property type="component" value="Unassembled WGS sequence"/>
</dbReference>
<feature type="DNA-binding region" description="OmpR/PhoB-type" evidence="5">
    <location>
        <begin position="1"/>
        <end position="93"/>
    </location>
</feature>
<dbReference type="SMART" id="SM00421">
    <property type="entry name" value="HTH_LUXR"/>
    <property type="match status" value="1"/>
</dbReference>
<dbReference type="EMBL" id="JAOCBV010000001">
    <property type="protein sequence ID" value="MDH0760204.1"/>
    <property type="molecule type" value="Genomic_DNA"/>
</dbReference>
<evidence type="ECO:0000313" key="13">
    <source>
        <dbReference type="Proteomes" id="UP001160152"/>
    </source>
</evidence>
<evidence type="ECO:0000259" key="6">
    <source>
        <dbReference type="PROSITE" id="PS50043"/>
    </source>
</evidence>
<gene>
    <name evidence="9" type="ORF">H4C44_19995</name>
    <name evidence="10" type="ORF">N5C70_26430</name>
    <name evidence="11" type="ORF">PWA60_24840</name>
</gene>
<proteinExistence type="predicted"/>
<dbReference type="Pfam" id="PF00486">
    <property type="entry name" value="Trans_reg_C"/>
    <property type="match status" value="1"/>
</dbReference>
<dbReference type="Proteomes" id="UP001217631">
    <property type="component" value="Chromosome"/>
</dbReference>
<evidence type="ECO:0000256" key="3">
    <source>
        <dbReference type="ARBA" id="ARBA00023163"/>
    </source>
</evidence>
<dbReference type="PROSITE" id="PS50110">
    <property type="entry name" value="RESPONSE_REGULATORY"/>
    <property type="match status" value="1"/>
</dbReference>
<dbReference type="GeneID" id="72422821"/>
<keyword evidence="1" id="KW-0805">Transcription regulation</keyword>
<dbReference type="GO" id="GO:0003677">
    <property type="term" value="F:DNA binding"/>
    <property type="evidence" value="ECO:0007669"/>
    <property type="project" value="UniProtKB-UniRule"/>
</dbReference>
<evidence type="ECO:0000313" key="9">
    <source>
        <dbReference type="EMBL" id="MBA6061448.1"/>
    </source>
</evidence>
<evidence type="ECO:0000259" key="8">
    <source>
        <dbReference type="PROSITE" id="PS51755"/>
    </source>
</evidence>
<dbReference type="SMART" id="SM00448">
    <property type="entry name" value="REC"/>
    <property type="match status" value="1"/>
</dbReference>
<dbReference type="Pfam" id="PF00072">
    <property type="entry name" value="Response_reg"/>
    <property type="match status" value="1"/>
</dbReference>
<evidence type="ECO:0000259" key="7">
    <source>
        <dbReference type="PROSITE" id="PS50110"/>
    </source>
</evidence>
<dbReference type="PROSITE" id="PS50043">
    <property type="entry name" value="HTH_LUXR_2"/>
    <property type="match status" value="1"/>
</dbReference>
<dbReference type="RefSeq" id="WP_125854677.1">
    <property type="nucleotide sequence ID" value="NZ_CP079903.1"/>
</dbReference>
<dbReference type="EMBL" id="JACGCU010000041">
    <property type="protein sequence ID" value="MBA6061448.1"/>
    <property type="molecule type" value="Genomic_DNA"/>
</dbReference>
<evidence type="ECO:0000256" key="5">
    <source>
        <dbReference type="PROSITE-ProRule" id="PRU01091"/>
    </source>
</evidence>
<dbReference type="PRINTS" id="PR00038">
    <property type="entry name" value="HTHLUXR"/>
</dbReference>
<dbReference type="InterPro" id="IPR000792">
    <property type="entry name" value="Tscrpt_reg_LuxR_C"/>
</dbReference>
<dbReference type="InterPro" id="IPR016032">
    <property type="entry name" value="Sig_transdc_resp-reg_C-effctor"/>
</dbReference>
<dbReference type="EMBL" id="CP118677">
    <property type="protein sequence ID" value="WEA20434.1"/>
    <property type="molecule type" value="Genomic_DNA"/>
</dbReference>
<evidence type="ECO:0000256" key="1">
    <source>
        <dbReference type="ARBA" id="ARBA00023015"/>
    </source>
</evidence>
<keyword evidence="3" id="KW-0804">Transcription</keyword>
<dbReference type="InterPro" id="IPR001867">
    <property type="entry name" value="OmpR/PhoB-type_DNA-bd"/>
</dbReference>